<evidence type="ECO:0000256" key="1">
    <source>
        <dbReference type="ARBA" id="ARBA00011028"/>
    </source>
</evidence>
<dbReference type="Gene3D" id="3.40.50.1980">
    <property type="entry name" value="Nitrogenase molybdenum iron protein domain"/>
    <property type="match status" value="2"/>
</dbReference>
<dbReference type="RefSeq" id="WP_246196708.1">
    <property type="nucleotide sequence ID" value="NZ_BAABFX010000037.1"/>
</dbReference>
<dbReference type="PANTHER" id="PTHR42953">
    <property type="entry name" value="HIGH-AFFINITY ZINC UPTAKE SYSTEM PROTEIN ZNUA-RELATED"/>
    <property type="match status" value="1"/>
</dbReference>
<dbReference type="SUPFAM" id="SSF53807">
    <property type="entry name" value="Helical backbone' metal receptor"/>
    <property type="match status" value="1"/>
</dbReference>
<evidence type="ECO:0000313" key="6">
    <source>
        <dbReference type="EMBL" id="GAA4399860.1"/>
    </source>
</evidence>
<protein>
    <submittedName>
        <fullName evidence="6">Zinc ABC transporter substrate-binding protein</fullName>
    </submittedName>
</protein>
<dbReference type="InterPro" id="IPR006127">
    <property type="entry name" value="ZnuA-like"/>
</dbReference>
<name>A0ABP8K2Y5_9MICO</name>
<dbReference type="EMBL" id="BAABFX010000037">
    <property type="protein sequence ID" value="GAA4399860.1"/>
    <property type="molecule type" value="Genomic_DNA"/>
</dbReference>
<comment type="caution">
    <text evidence="6">The sequence shown here is derived from an EMBL/GenBank/DDBJ whole genome shotgun (WGS) entry which is preliminary data.</text>
</comment>
<feature type="compositionally biased region" description="Basic and acidic residues" evidence="4">
    <location>
        <begin position="124"/>
        <end position="144"/>
    </location>
</feature>
<keyword evidence="3 5" id="KW-0732">Signal</keyword>
<gene>
    <name evidence="6" type="ORF">GCM10023153_26510</name>
</gene>
<feature type="chain" id="PRO_5046848116" evidence="5">
    <location>
        <begin position="17"/>
        <end position="322"/>
    </location>
</feature>
<reference evidence="7" key="1">
    <citation type="journal article" date="2019" name="Int. J. Syst. Evol. Microbiol.">
        <title>The Global Catalogue of Microorganisms (GCM) 10K type strain sequencing project: providing services to taxonomists for standard genome sequencing and annotation.</title>
        <authorList>
            <consortium name="The Broad Institute Genomics Platform"/>
            <consortium name="The Broad Institute Genome Sequencing Center for Infectious Disease"/>
            <person name="Wu L."/>
            <person name="Ma J."/>
        </authorList>
    </citation>
    <scope>NUCLEOTIDE SEQUENCE [LARGE SCALE GENOMIC DNA]</scope>
    <source>
        <strain evidence="7">JCM 17738</strain>
    </source>
</reference>
<evidence type="ECO:0000313" key="7">
    <source>
        <dbReference type="Proteomes" id="UP001500390"/>
    </source>
</evidence>
<organism evidence="6 7">
    <name type="scientific">Ornithinibacter aureus</name>
    <dbReference type="NCBI Taxonomy" id="622664"/>
    <lineage>
        <taxon>Bacteria</taxon>
        <taxon>Bacillati</taxon>
        <taxon>Actinomycetota</taxon>
        <taxon>Actinomycetes</taxon>
        <taxon>Micrococcales</taxon>
        <taxon>Intrasporangiaceae</taxon>
        <taxon>Ornithinibacter</taxon>
    </lineage>
</organism>
<evidence type="ECO:0000256" key="2">
    <source>
        <dbReference type="ARBA" id="ARBA00022448"/>
    </source>
</evidence>
<dbReference type="PANTHER" id="PTHR42953:SF3">
    <property type="entry name" value="HIGH-AFFINITY ZINC UPTAKE SYSTEM PROTEIN ZNUA"/>
    <property type="match status" value="1"/>
</dbReference>
<dbReference type="PRINTS" id="PR00691">
    <property type="entry name" value="ADHESINB"/>
</dbReference>
<keyword evidence="7" id="KW-1185">Reference proteome</keyword>
<accession>A0ABP8K2Y5</accession>
<comment type="similarity">
    <text evidence="1">Belongs to the bacterial solute-binding protein 9 family.</text>
</comment>
<sequence>MKLLAVAALSSTLVLAGCGDGGTDGSSGADAADRMPVTAAFYPLQFVAERVGGDLVEVSTLTKPGTEPHDLELTPKAVAQLSQAKAVLYLSGFQPAVDDAVQTQAADAALDVTQPANLIVTGADDGHDHSGESADEHAGHADEQHAEDGVVDLHFWLDPTRMAAVPTTVGERFAKADPANAATYTANAAALASELTTLDEEFTTGLKTCESKELVTGHAAFGYLAARYGLGQEGIAGITPDAEPDAAALRDLVSHVRESGVSTVYAETLVSPALAETIARETGAKVAVLDPLEGLTDASPGSDYLEVMRANLKTLREGQGCS</sequence>
<feature type="signal peptide" evidence="5">
    <location>
        <begin position="1"/>
        <end position="16"/>
    </location>
</feature>
<proteinExistence type="inferred from homology"/>
<dbReference type="InterPro" id="IPR006129">
    <property type="entry name" value="AdhesinB"/>
</dbReference>
<feature type="region of interest" description="Disordered" evidence="4">
    <location>
        <begin position="122"/>
        <end position="144"/>
    </location>
</feature>
<evidence type="ECO:0000256" key="5">
    <source>
        <dbReference type="SAM" id="SignalP"/>
    </source>
</evidence>
<dbReference type="Pfam" id="PF01297">
    <property type="entry name" value="ZnuA"/>
    <property type="match status" value="1"/>
</dbReference>
<dbReference type="Proteomes" id="UP001500390">
    <property type="component" value="Unassembled WGS sequence"/>
</dbReference>
<evidence type="ECO:0000256" key="3">
    <source>
        <dbReference type="ARBA" id="ARBA00022729"/>
    </source>
</evidence>
<evidence type="ECO:0000256" key="4">
    <source>
        <dbReference type="SAM" id="MobiDB-lite"/>
    </source>
</evidence>
<dbReference type="InterPro" id="IPR050492">
    <property type="entry name" value="Bact_metal-bind_prot9"/>
</dbReference>
<dbReference type="PROSITE" id="PS51257">
    <property type="entry name" value="PROKAR_LIPOPROTEIN"/>
    <property type="match status" value="1"/>
</dbReference>
<keyword evidence="2" id="KW-0813">Transport</keyword>